<gene>
    <name evidence="2" type="ORF">ZT1A5_G3339</name>
</gene>
<organism evidence="2 3">
    <name type="scientific">Zymoseptoria tritici ST99CH_1A5</name>
    <dbReference type="NCBI Taxonomy" id="1276529"/>
    <lineage>
        <taxon>Eukaryota</taxon>
        <taxon>Fungi</taxon>
        <taxon>Dikarya</taxon>
        <taxon>Ascomycota</taxon>
        <taxon>Pezizomycotina</taxon>
        <taxon>Dothideomycetes</taxon>
        <taxon>Dothideomycetidae</taxon>
        <taxon>Mycosphaerellales</taxon>
        <taxon>Mycosphaerellaceae</taxon>
        <taxon>Zymoseptoria</taxon>
    </lineage>
</organism>
<keyword evidence="1" id="KW-0472">Membrane</keyword>
<dbReference type="EMBL" id="LT882677">
    <property type="protein sequence ID" value="SMY21901.1"/>
    <property type="molecule type" value="Genomic_DNA"/>
</dbReference>
<protein>
    <submittedName>
        <fullName evidence="2">Uncharacterized protein</fullName>
    </submittedName>
</protein>
<accession>A0A1Y6LHC6</accession>
<feature type="transmembrane region" description="Helical" evidence="1">
    <location>
        <begin position="118"/>
        <end position="139"/>
    </location>
</feature>
<evidence type="ECO:0000313" key="3">
    <source>
        <dbReference type="Proteomes" id="UP000215453"/>
    </source>
</evidence>
<keyword evidence="1" id="KW-0812">Transmembrane</keyword>
<dbReference type="AlphaFoldDB" id="A0A1Y6LHC6"/>
<evidence type="ECO:0000313" key="2">
    <source>
        <dbReference type="EMBL" id="SMY21901.1"/>
    </source>
</evidence>
<dbReference type="Proteomes" id="UP000215453">
    <property type="component" value="Chromosome 2"/>
</dbReference>
<name>A0A1Y6LHC6_ZYMTR</name>
<proteinExistence type="predicted"/>
<keyword evidence="1" id="KW-1133">Transmembrane helix</keyword>
<sequence>MSASKTLFIDGRTSLGDANDHECRPDRSYVDDMPPNWATSKTHLCGVSWPQSTPLQNISACCSDNKPVEVSHACFHYCETELDLSGFSHCVRDKFMPEHYMVSCNFAEGHEIGKARTFMGGLALAIAIGSVFLALVIAVRRKRTASVVI</sequence>
<reference evidence="2 3" key="1">
    <citation type="submission" date="2016-10" db="EMBL/GenBank/DDBJ databases">
        <authorList>
            <person name="Varghese N."/>
        </authorList>
    </citation>
    <scope>NUCLEOTIDE SEQUENCE [LARGE SCALE GENOMIC DNA]</scope>
</reference>
<evidence type="ECO:0000256" key="1">
    <source>
        <dbReference type="SAM" id="Phobius"/>
    </source>
</evidence>